<evidence type="ECO:0000256" key="3">
    <source>
        <dbReference type="ARBA" id="ARBA00023163"/>
    </source>
</evidence>
<dbReference type="InterPro" id="IPR018060">
    <property type="entry name" value="HTH_AraC"/>
</dbReference>
<dbReference type="GO" id="GO:0003700">
    <property type="term" value="F:DNA-binding transcription factor activity"/>
    <property type="evidence" value="ECO:0007669"/>
    <property type="project" value="InterPro"/>
</dbReference>
<dbReference type="SMART" id="SM00342">
    <property type="entry name" value="HTH_ARAC"/>
    <property type="match status" value="1"/>
</dbReference>
<accession>A0A8H9GEG6</accession>
<evidence type="ECO:0000256" key="4">
    <source>
        <dbReference type="SAM" id="MobiDB-lite"/>
    </source>
</evidence>
<keyword evidence="2" id="KW-0238">DNA-binding</keyword>
<keyword evidence="1" id="KW-0805">Transcription regulation</keyword>
<reference evidence="6" key="2">
    <citation type="submission" date="2020-09" db="EMBL/GenBank/DDBJ databases">
        <authorList>
            <person name="Sun Q."/>
            <person name="Ohkuma M."/>
        </authorList>
    </citation>
    <scope>NUCLEOTIDE SEQUENCE</scope>
    <source>
        <strain evidence="6">JCM 3051</strain>
    </source>
</reference>
<organism evidence="6 7">
    <name type="scientific">Promicromonospora citrea</name>
    <dbReference type="NCBI Taxonomy" id="43677"/>
    <lineage>
        <taxon>Bacteria</taxon>
        <taxon>Bacillati</taxon>
        <taxon>Actinomycetota</taxon>
        <taxon>Actinomycetes</taxon>
        <taxon>Micrococcales</taxon>
        <taxon>Promicromonosporaceae</taxon>
        <taxon>Promicromonospora</taxon>
    </lineage>
</organism>
<dbReference type="PANTHER" id="PTHR46796:SF13">
    <property type="entry name" value="HTH-TYPE TRANSCRIPTIONAL ACTIVATOR RHAS"/>
    <property type="match status" value="1"/>
</dbReference>
<proteinExistence type="predicted"/>
<evidence type="ECO:0000259" key="5">
    <source>
        <dbReference type="PROSITE" id="PS01124"/>
    </source>
</evidence>
<gene>
    <name evidence="6" type="ORF">GCM10010102_07560</name>
</gene>
<keyword evidence="3" id="KW-0804">Transcription</keyword>
<dbReference type="Gene3D" id="1.10.10.60">
    <property type="entry name" value="Homeodomain-like"/>
    <property type="match status" value="1"/>
</dbReference>
<dbReference type="InterPro" id="IPR011051">
    <property type="entry name" value="RmlC_Cupin_sf"/>
</dbReference>
<feature type="compositionally biased region" description="Basic and acidic residues" evidence="4">
    <location>
        <begin position="281"/>
        <end position="299"/>
    </location>
</feature>
<dbReference type="EMBL" id="BMPT01000002">
    <property type="protein sequence ID" value="GGM14574.1"/>
    <property type="molecule type" value="Genomic_DNA"/>
</dbReference>
<reference evidence="6" key="1">
    <citation type="journal article" date="2014" name="Int. J. Syst. Evol. Microbiol.">
        <title>Complete genome sequence of Corynebacterium casei LMG S-19264T (=DSM 44701T), isolated from a smear-ripened cheese.</title>
        <authorList>
            <consortium name="US DOE Joint Genome Institute (JGI-PGF)"/>
            <person name="Walter F."/>
            <person name="Albersmeier A."/>
            <person name="Kalinowski J."/>
            <person name="Ruckert C."/>
        </authorList>
    </citation>
    <scope>NUCLEOTIDE SEQUENCE</scope>
    <source>
        <strain evidence="6">JCM 3051</strain>
    </source>
</reference>
<evidence type="ECO:0000313" key="7">
    <source>
        <dbReference type="Proteomes" id="UP000655589"/>
    </source>
</evidence>
<name>A0A8H9GEG6_9MICO</name>
<evidence type="ECO:0000313" key="6">
    <source>
        <dbReference type="EMBL" id="GGM14574.1"/>
    </source>
</evidence>
<dbReference type="InterPro" id="IPR050204">
    <property type="entry name" value="AraC_XylS_family_regulators"/>
</dbReference>
<dbReference type="RefSeq" id="WP_171107918.1">
    <property type="nucleotide sequence ID" value="NZ_BMPT01000002.1"/>
</dbReference>
<dbReference type="Proteomes" id="UP000655589">
    <property type="component" value="Unassembled WGS sequence"/>
</dbReference>
<sequence>MTQDTTARHVHQAGHEWDVEWVMSALRHERLAAGAALLDPAARWTLVLDGTLVLETATGATRLGPGDAVLVDERTAHRLTADGAAEVAYGDLRPADVVPLPSPLVLRGFGERHSGVVALVTTCPLQVMGTPDVFAASYANLIGASVTEQWRTADGLGAAVPADRPGAARDPEVARVLAAIAERPGESWTLDRMAALVHLSRSALTERFRRATGHSPVRMLRRVRMHRARTLLTDRCLLVTRIALEVGYGSVAAFSRAFAAEHDGVSPLAWRAAPAASAARQAHERPAETRRHRGARADQEQWADAVAVQ</sequence>
<evidence type="ECO:0000256" key="2">
    <source>
        <dbReference type="ARBA" id="ARBA00023125"/>
    </source>
</evidence>
<dbReference type="SUPFAM" id="SSF46689">
    <property type="entry name" value="Homeodomain-like"/>
    <property type="match status" value="2"/>
</dbReference>
<dbReference type="Pfam" id="PF12833">
    <property type="entry name" value="HTH_18"/>
    <property type="match status" value="1"/>
</dbReference>
<dbReference type="GO" id="GO:0043565">
    <property type="term" value="F:sequence-specific DNA binding"/>
    <property type="evidence" value="ECO:0007669"/>
    <property type="project" value="InterPro"/>
</dbReference>
<dbReference type="Gene3D" id="2.60.120.10">
    <property type="entry name" value="Jelly Rolls"/>
    <property type="match status" value="1"/>
</dbReference>
<dbReference type="PANTHER" id="PTHR46796">
    <property type="entry name" value="HTH-TYPE TRANSCRIPTIONAL ACTIVATOR RHAS-RELATED"/>
    <property type="match status" value="1"/>
</dbReference>
<keyword evidence="7" id="KW-1185">Reference proteome</keyword>
<dbReference type="PROSITE" id="PS01124">
    <property type="entry name" value="HTH_ARAC_FAMILY_2"/>
    <property type="match status" value="1"/>
</dbReference>
<feature type="region of interest" description="Disordered" evidence="4">
    <location>
        <begin position="276"/>
        <end position="309"/>
    </location>
</feature>
<comment type="caution">
    <text evidence="6">The sequence shown here is derived from an EMBL/GenBank/DDBJ whole genome shotgun (WGS) entry which is preliminary data.</text>
</comment>
<dbReference type="AlphaFoldDB" id="A0A8H9GEG6"/>
<dbReference type="InterPro" id="IPR014710">
    <property type="entry name" value="RmlC-like_jellyroll"/>
</dbReference>
<dbReference type="SUPFAM" id="SSF51182">
    <property type="entry name" value="RmlC-like cupins"/>
    <property type="match status" value="1"/>
</dbReference>
<dbReference type="InterPro" id="IPR009057">
    <property type="entry name" value="Homeodomain-like_sf"/>
</dbReference>
<feature type="domain" description="HTH araC/xylS-type" evidence="5">
    <location>
        <begin position="174"/>
        <end position="258"/>
    </location>
</feature>
<protein>
    <recommendedName>
        <fullName evidence="5">HTH araC/xylS-type domain-containing protein</fullName>
    </recommendedName>
</protein>
<evidence type="ECO:0000256" key="1">
    <source>
        <dbReference type="ARBA" id="ARBA00023015"/>
    </source>
</evidence>